<feature type="chain" id="PRO_5012033146" evidence="1">
    <location>
        <begin position="23"/>
        <end position="95"/>
    </location>
</feature>
<evidence type="ECO:0000313" key="2">
    <source>
        <dbReference type="EMBL" id="SMQ53916.1"/>
    </source>
</evidence>
<protein>
    <submittedName>
        <fullName evidence="2">Uncharacterized protein</fullName>
    </submittedName>
</protein>
<name>A0A1X7S2K8_ZYMT9</name>
<dbReference type="EMBL" id="LT853700">
    <property type="protein sequence ID" value="SMQ53916.1"/>
    <property type="molecule type" value="Genomic_DNA"/>
</dbReference>
<dbReference type="Proteomes" id="UP000215127">
    <property type="component" value="Chromosome 9"/>
</dbReference>
<evidence type="ECO:0000313" key="3">
    <source>
        <dbReference type="Proteomes" id="UP000215127"/>
    </source>
</evidence>
<keyword evidence="1" id="KW-0732">Signal</keyword>
<reference evidence="2 3" key="1">
    <citation type="submission" date="2016-06" db="EMBL/GenBank/DDBJ databases">
        <authorList>
            <person name="Kjaerup R.B."/>
            <person name="Dalgaard T.S."/>
            <person name="Juul-Madsen H.R."/>
        </authorList>
    </citation>
    <scope>NUCLEOTIDE SEQUENCE [LARGE SCALE GENOMIC DNA]</scope>
</reference>
<dbReference type="AlphaFoldDB" id="A0A1X7S2K8"/>
<proteinExistence type="predicted"/>
<accession>A0A1X7S2K8</accession>
<organism evidence="2 3">
    <name type="scientific">Zymoseptoria tritici (strain ST99CH_3D7)</name>
    <dbReference type="NCBI Taxonomy" id="1276538"/>
    <lineage>
        <taxon>Eukaryota</taxon>
        <taxon>Fungi</taxon>
        <taxon>Dikarya</taxon>
        <taxon>Ascomycota</taxon>
        <taxon>Pezizomycotina</taxon>
        <taxon>Dothideomycetes</taxon>
        <taxon>Dothideomycetidae</taxon>
        <taxon>Mycosphaerellales</taxon>
        <taxon>Mycosphaerellaceae</taxon>
        <taxon>Zymoseptoria</taxon>
    </lineage>
</organism>
<keyword evidence="3" id="KW-1185">Reference proteome</keyword>
<sequence>MLVLTAAAAALYGFAALPVALANPLALPATNPQCAAKLCHCCSGSIPLYDEHHRRIGFKRFDKGFIHSSIYECRCSVPNDDGTDNDGCAGQCIPE</sequence>
<gene>
    <name evidence="2" type="ORF">ZT3D7_G9070</name>
</gene>
<evidence type="ECO:0000256" key="1">
    <source>
        <dbReference type="SAM" id="SignalP"/>
    </source>
</evidence>
<feature type="signal peptide" evidence="1">
    <location>
        <begin position="1"/>
        <end position="22"/>
    </location>
</feature>